<feature type="region of interest" description="Disordered" evidence="1">
    <location>
        <begin position="35"/>
        <end position="55"/>
    </location>
</feature>
<organism evidence="2 3">
    <name type="scientific">Pleurodeles waltl</name>
    <name type="common">Iberian ribbed newt</name>
    <dbReference type="NCBI Taxonomy" id="8319"/>
    <lineage>
        <taxon>Eukaryota</taxon>
        <taxon>Metazoa</taxon>
        <taxon>Chordata</taxon>
        <taxon>Craniata</taxon>
        <taxon>Vertebrata</taxon>
        <taxon>Euteleostomi</taxon>
        <taxon>Amphibia</taxon>
        <taxon>Batrachia</taxon>
        <taxon>Caudata</taxon>
        <taxon>Salamandroidea</taxon>
        <taxon>Salamandridae</taxon>
        <taxon>Pleurodelinae</taxon>
        <taxon>Pleurodeles</taxon>
    </lineage>
</organism>
<protein>
    <submittedName>
        <fullName evidence="2">Uncharacterized protein</fullName>
    </submittedName>
</protein>
<dbReference type="AlphaFoldDB" id="A0AAV7LVJ0"/>
<evidence type="ECO:0000313" key="2">
    <source>
        <dbReference type="EMBL" id="KAJ1095566.1"/>
    </source>
</evidence>
<dbReference type="Proteomes" id="UP001066276">
    <property type="component" value="Chromosome 10"/>
</dbReference>
<sequence length="55" mass="6263">PIGDEKRCASTRDREGDIFRRSDFRSTAVWRRPVARLDRGKPGAASSHPHFDHST</sequence>
<feature type="non-terminal residue" evidence="2">
    <location>
        <position position="55"/>
    </location>
</feature>
<gene>
    <name evidence="2" type="ORF">NDU88_000727</name>
</gene>
<reference evidence="2" key="1">
    <citation type="journal article" date="2022" name="bioRxiv">
        <title>Sequencing and chromosome-scale assembly of the giantPleurodeles waltlgenome.</title>
        <authorList>
            <person name="Brown T."/>
            <person name="Elewa A."/>
            <person name="Iarovenko S."/>
            <person name="Subramanian E."/>
            <person name="Araus A.J."/>
            <person name="Petzold A."/>
            <person name="Susuki M."/>
            <person name="Suzuki K.-i.T."/>
            <person name="Hayashi T."/>
            <person name="Toyoda A."/>
            <person name="Oliveira C."/>
            <person name="Osipova E."/>
            <person name="Leigh N.D."/>
            <person name="Simon A."/>
            <person name="Yun M.H."/>
        </authorList>
    </citation>
    <scope>NUCLEOTIDE SEQUENCE</scope>
    <source>
        <strain evidence="2">20211129_DDA</strain>
        <tissue evidence="2">Liver</tissue>
    </source>
</reference>
<dbReference type="EMBL" id="JANPWB010000014">
    <property type="protein sequence ID" value="KAJ1095566.1"/>
    <property type="molecule type" value="Genomic_DNA"/>
</dbReference>
<accession>A0AAV7LVJ0</accession>
<feature type="non-terminal residue" evidence="2">
    <location>
        <position position="1"/>
    </location>
</feature>
<keyword evidence="3" id="KW-1185">Reference proteome</keyword>
<evidence type="ECO:0000256" key="1">
    <source>
        <dbReference type="SAM" id="MobiDB-lite"/>
    </source>
</evidence>
<name>A0AAV7LVJ0_PLEWA</name>
<evidence type="ECO:0000313" key="3">
    <source>
        <dbReference type="Proteomes" id="UP001066276"/>
    </source>
</evidence>
<proteinExistence type="predicted"/>
<comment type="caution">
    <text evidence="2">The sequence shown here is derived from an EMBL/GenBank/DDBJ whole genome shotgun (WGS) entry which is preliminary data.</text>
</comment>